<organism evidence="2 3">
    <name type="scientific">Caldimonas brevitalea</name>
    <dbReference type="NCBI Taxonomy" id="413882"/>
    <lineage>
        <taxon>Bacteria</taxon>
        <taxon>Pseudomonadati</taxon>
        <taxon>Pseudomonadota</taxon>
        <taxon>Betaproteobacteria</taxon>
        <taxon>Burkholderiales</taxon>
        <taxon>Sphaerotilaceae</taxon>
        <taxon>Caldimonas</taxon>
    </lineage>
</organism>
<evidence type="ECO:0000256" key="1">
    <source>
        <dbReference type="SAM" id="Phobius"/>
    </source>
</evidence>
<dbReference type="Proteomes" id="UP000035352">
    <property type="component" value="Chromosome"/>
</dbReference>
<proteinExistence type="predicted"/>
<name>A0A0G3BPB7_9BURK</name>
<protein>
    <recommendedName>
        <fullName evidence="4">Small Trp-rich protein</fullName>
    </recommendedName>
</protein>
<accession>A0A0G3BPB7</accession>
<sequence length="80" mass="9795">MWFVVLGLLLIVMKWLDFGPVGGWAWWWVLSPFVGAVLWWAWADWSGYTKRREIDKIDERKKERRRKNMAALGMEERRRR</sequence>
<dbReference type="OrthoDB" id="8689816at2"/>
<keyword evidence="1" id="KW-0472">Membrane</keyword>
<evidence type="ECO:0000313" key="2">
    <source>
        <dbReference type="EMBL" id="AKJ28410.1"/>
    </source>
</evidence>
<keyword evidence="1" id="KW-0812">Transmembrane</keyword>
<keyword evidence="3" id="KW-1185">Reference proteome</keyword>
<dbReference type="AlphaFoldDB" id="A0A0G3BPB7"/>
<evidence type="ECO:0008006" key="4">
    <source>
        <dbReference type="Google" id="ProtNLM"/>
    </source>
</evidence>
<dbReference type="KEGG" id="pbh:AAW51_1719"/>
<keyword evidence="1" id="KW-1133">Transmembrane helix</keyword>
<dbReference type="NCBIfam" id="TIGR04438">
    <property type="entry name" value="small_Trp_rich"/>
    <property type="match status" value="1"/>
</dbReference>
<reference evidence="2 3" key="1">
    <citation type="submission" date="2015-05" db="EMBL/GenBank/DDBJ databases">
        <authorList>
            <person name="Tang B."/>
            <person name="Yu Y."/>
        </authorList>
    </citation>
    <scope>NUCLEOTIDE SEQUENCE [LARGE SCALE GENOMIC DNA]</scope>
    <source>
        <strain evidence="2 3">DSM 7029</strain>
    </source>
</reference>
<evidence type="ECO:0000313" key="3">
    <source>
        <dbReference type="Proteomes" id="UP000035352"/>
    </source>
</evidence>
<dbReference type="EMBL" id="CP011371">
    <property type="protein sequence ID" value="AKJ28410.1"/>
    <property type="molecule type" value="Genomic_DNA"/>
</dbReference>
<dbReference type="PATRIC" id="fig|413882.6.peg.1807"/>
<feature type="transmembrane region" description="Helical" evidence="1">
    <location>
        <begin position="24"/>
        <end position="42"/>
    </location>
</feature>
<gene>
    <name evidence="2" type="ORF">AAW51_1719</name>
</gene>
<dbReference type="InterPro" id="IPR031044">
    <property type="entry name" value="Small_Trp_rich"/>
</dbReference>